<evidence type="ECO:0000256" key="1">
    <source>
        <dbReference type="ARBA" id="ARBA00004123"/>
    </source>
</evidence>
<comment type="subcellular location">
    <subcellularLocation>
        <location evidence="1 12">Nucleus</location>
    </subcellularLocation>
</comment>
<feature type="compositionally biased region" description="Polar residues" evidence="13">
    <location>
        <begin position="221"/>
        <end position="241"/>
    </location>
</feature>
<dbReference type="GO" id="GO:0008420">
    <property type="term" value="F:RNA polymerase II CTD heptapeptide repeat phosphatase activity"/>
    <property type="evidence" value="ECO:0007669"/>
    <property type="project" value="UniProtKB-UniRule"/>
</dbReference>
<dbReference type="GO" id="GO:0043175">
    <property type="term" value="F:RNA polymerase core enzyme binding"/>
    <property type="evidence" value="ECO:0007669"/>
    <property type="project" value="UniProtKB-UniRule"/>
</dbReference>
<dbReference type="PANTHER" id="PTHR14732:SF0">
    <property type="entry name" value="RNA POLYMERASE II SUBUNIT B1 CTD PHOSPHATASE RPAP2-RELATED"/>
    <property type="match status" value="1"/>
</dbReference>
<comment type="similarity">
    <text evidence="2 11 12">Belongs to the RPAP2 family.</text>
</comment>
<keyword evidence="5 12" id="KW-0378">Hydrolase</keyword>
<accession>A0AAN7VET1</accession>
<evidence type="ECO:0000256" key="7">
    <source>
        <dbReference type="ARBA" id="ARBA00022912"/>
    </source>
</evidence>
<evidence type="ECO:0000256" key="13">
    <source>
        <dbReference type="SAM" id="MobiDB-lite"/>
    </source>
</evidence>
<evidence type="ECO:0000256" key="11">
    <source>
        <dbReference type="PROSITE-ProRule" id="PRU00812"/>
    </source>
</evidence>
<evidence type="ECO:0000256" key="12">
    <source>
        <dbReference type="RuleBase" id="RU367080"/>
    </source>
</evidence>
<dbReference type="EC" id="3.1.3.16" evidence="12"/>
<dbReference type="Gene3D" id="1.25.40.820">
    <property type="match status" value="1"/>
</dbReference>
<dbReference type="GO" id="GO:0008270">
    <property type="term" value="F:zinc ion binding"/>
    <property type="evidence" value="ECO:0007669"/>
    <property type="project" value="UniProtKB-KW"/>
</dbReference>
<gene>
    <name evidence="15" type="ORF">RI129_008796</name>
</gene>
<feature type="region of interest" description="Disordered" evidence="13">
    <location>
        <begin position="209"/>
        <end position="245"/>
    </location>
</feature>
<proteinExistence type="inferred from homology"/>
<feature type="domain" description="RTR1-type" evidence="14">
    <location>
        <begin position="62"/>
        <end position="145"/>
    </location>
</feature>
<evidence type="ECO:0000259" key="14">
    <source>
        <dbReference type="PROSITE" id="PS51479"/>
    </source>
</evidence>
<keyword evidence="4 12" id="KW-0863">Zinc-finger</keyword>
<comment type="catalytic activity">
    <reaction evidence="10 12">
        <text>O-phospho-L-threonyl-[protein] + H2O = L-threonyl-[protein] + phosphate</text>
        <dbReference type="Rhea" id="RHEA:47004"/>
        <dbReference type="Rhea" id="RHEA-COMP:11060"/>
        <dbReference type="Rhea" id="RHEA-COMP:11605"/>
        <dbReference type="ChEBI" id="CHEBI:15377"/>
        <dbReference type="ChEBI" id="CHEBI:30013"/>
        <dbReference type="ChEBI" id="CHEBI:43474"/>
        <dbReference type="ChEBI" id="CHEBI:61977"/>
        <dbReference type="EC" id="3.1.3.16"/>
    </reaction>
</comment>
<evidence type="ECO:0000313" key="15">
    <source>
        <dbReference type="EMBL" id="KAK5642629.1"/>
    </source>
</evidence>
<sequence>MNDSLGDYLHFISDIPTDPHQDKNTKESIAATLIKKKECEGRAIKLLEFLVEGKIRSEVFLRCINFLNRAYYQDVVEERSITNLCGYCLCKNTLPKMTEKKFCIDSKNNKVYDITNRKKYCSNFCYKASIHIENQIDDSPLWLRTFEVLPTYTLLPSTDKGLPGEDLNPVANISNKEEVKFDSSFSFAQASLQEVSEMVTTTEQSVKQEKHQKLHTPINEDISQSPSGVDNKVQSTEQLKNTKPKTKKRSNLTTLKNYILEWLSLDTYIFLFGLEHVREQAMKLNLTVPTTTTIMQRKVNQLCRKLELVNFGENKHDKMLFQQELKPLPSYNQLKKDNKDISVKVRSFYSGDTYNVSSSTEGKVETNEVDDTLTIKDSPNLVRQEIFLTNINTAIKTLTEHLNVPCVNILTKIELLVKTFSLQPYSVVFQPAEWSLIALILIKMLIFRDVQIRELFESKTFSDFLKATILSLRGVQVMINELLKNVEDIDMFLLNYLTVDHCSDKK</sequence>
<dbReference type="GO" id="GO:0005737">
    <property type="term" value="C:cytoplasm"/>
    <property type="evidence" value="ECO:0007669"/>
    <property type="project" value="TreeGrafter"/>
</dbReference>
<keyword evidence="6 12" id="KW-0862">Zinc</keyword>
<evidence type="ECO:0000256" key="9">
    <source>
        <dbReference type="ARBA" id="ARBA00047761"/>
    </source>
</evidence>
<keyword evidence="7 12" id="KW-0904">Protein phosphatase</keyword>
<dbReference type="Pfam" id="PF04181">
    <property type="entry name" value="RPAP2_Rtr1"/>
    <property type="match status" value="1"/>
</dbReference>
<dbReference type="InterPro" id="IPR007308">
    <property type="entry name" value="Rtr1/RPAP2_dom"/>
</dbReference>
<reference evidence="15 16" key="1">
    <citation type="journal article" date="2024" name="Insects">
        <title>An Improved Chromosome-Level Genome Assembly of the Firefly Pyrocoelia pectoralis.</title>
        <authorList>
            <person name="Fu X."/>
            <person name="Meyer-Rochow V.B."/>
            <person name="Ballantyne L."/>
            <person name="Zhu X."/>
        </authorList>
    </citation>
    <scope>NUCLEOTIDE SEQUENCE [LARGE SCALE GENOMIC DNA]</scope>
    <source>
        <strain evidence="15">XCY_ONT2</strain>
    </source>
</reference>
<dbReference type="GO" id="GO:0005634">
    <property type="term" value="C:nucleus"/>
    <property type="evidence" value="ECO:0007669"/>
    <property type="project" value="UniProtKB-SubCell"/>
</dbReference>
<comment type="function">
    <text evidence="12">Putative RNA polymerase II subunit B1 C-terminal domain (CTD) phosphatase involved in RNA polymerase II transcription regulation.</text>
</comment>
<evidence type="ECO:0000256" key="4">
    <source>
        <dbReference type="ARBA" id="ARBA00022771"/>
    </source>
</evidence>
<dbReference type="EMBL" id="JAVRBK010000006">
    <property type="protein sequence ID" value="KAK5642629.1"/>
    <property type="molecule type" value="Genomic_DNA"/>
</dbReference>
<keyword evidence="3 12" id="KW-0479">Metal-binding</keyword>
<keyword evidence="8 12" id="KW-0539">Nucleus</keyword>
<protein>
    <recommendedName>
        <fullName evidence="12">RNA polymerase II subunit B1 CTD phosphatase RPAP2 homolog</fullName>
        <ecNumber evidence="12">3.1.3.16</ecNumber>
    </recommendedName>
</protein>
<evidence type="ECO:0000256" key="3">
    <source>
        <dbReference type="ARBA" id="ARBA00022723"/>
    </source>
</evidence>
<evidence type="ECO:0000256" key="8">
    <source>
        <dbReference type="ARBA" id="ARBA00023242"/>
    </source>
</evidence>
<organism evidence="15 16">
    <name type="scientific">Pyrocoelia pectoralis</name>
    <dbReference type="NCBI Taxonomy" id="417401"/>
    <lineage>
        <taxon>Eukaryota</taxon>
        <taxon>Metazoa</taxon>
        <taxon>Ecdysozoa</taxon>
        <taxon>Arthropoda</taxon>
        <taxon>Hexapoda</taxon>
        <taxon>Insecta</taxon>
        <taxon>Pterygota</taxon>
        <taxon>Neoptera</taxon>
        <taxon>Endopterygota</taxon>
        <taxon>Coleoptera</taxon>
        <taxon>Polyphaga</taxon>
        <taxon>Elateriformia</taxon>
        <taxon>Elateroidea</taxon>
        <taxon>Lampyridae</taxon>
        <taxon>Lampyrinae</taxon>
        <taxon>Pyrocoelia</taxon>
    </lineage>
</organism>
<comment type="catalytic activity">
    <reaction evidence="9 12">
        <text>O-phospho-L-seryl-[protein] + H2O = L-seryl-[protein] + phosphate</text>
        <dbReference type="Rhea" id="RHEA:20629"/>
        <dbReference type="Rhea" id="RHEA-COMP:9863"/>
        <dbReference type="Rhea" id="RHEA-COMP:11604"/>
        <dbReference type="ChEBI" id="CHEBI:15377"/>
        <dbReference type="ChEBI" id="CHEBI:29999"/>
        <dbReference type="ChEBI" id="CHEBI:43474"/>
        <dbReference type="ChEBI" id="CHEBI:83421"/>
        <dbReference type="EC" id="3.1.3.16"/>
    </reaction>
</comment>
<evidence type="ECO:0000256" key="2">
    <source>
        <dbReference type="ARBA" id="ARBA00005676"/>
    </source>
</evidence>
<keyword evidence="16" id="KW-1185">Reference proteome</keyword>
<dbReference type="PROSITE" id="PS51479">
    <property type="entry name" value="ZF_RTR1"/>
    <property type="match status" value="1"/>
</dbReference>
<dbReference type="PANTHER" id="PTHR14732">
    <property type="entry name" value="RNA POLYMERASE II SUBUNIT B1 CTD PHOSPHATASE RPAP2-RELATED"/>
    <property type="match status" value="1"/>
</dbReference>
<evidence type="ECO:0000256" key="10">
    <source>
        <dbReference type="ARBA" id="ARBA00048336"/>
    </source>
</evidence>
<evidence type="ECO:0000256" key="5">
    <source>
        <dbReference type="ARBA" id="ARBA00022801"/>
    </source>
</evidence>
<dbReference type="Proteomes" id="UP001329430">
    <property type="component" value="Chromosome 6"/>
</dbReference>
<evidence type="ECO:0000256" key="6">
    <source>
        <dbReference type="ARBA" id="ARBA00022833"/>
    </source>
</evidence>
<dbReference type="InterPro" id="IPR038534">
    <property type="entry name" value="Rtr1/RPAP2_sf"/>
</dbReference>
<comment type="caution">
    <text evidence="15">The sequence shown here is derived from an EMBL/GenBank/DDBJ whole genome shotgun (WGS) entry which is preliminary data.</text>
</comment>
<dbReference type="AlphaFoldDB" id="A0AAN7VET1"/>
<name>A0AAN7VET1_9COLE</name>
<evidence type="ECO:0000313" key="16">
    <source>
        <dbReference type="Proteomes" id="UP001329430"/>
    </source>
</evidence>
<dbReference type="InterPro" id="IPR039693">
    <property type="entry name" value="Rtr1/RPAP2"/>
</dbReference>